<evidence type="ECO:0000313" key="4">
    <source>
        <dbReference type="Proteomes" id="UP001607151"/>
    </source>
</evidence>
<feature type="region of interest" description="Disordered" evidence="1">
    <location>
        <begin position="22"/>
        <end position="62"/>
    </location>
</feature>
<dbReference type="Proteomes" id="UP001607151">
    <property type="component" value="Unassembled WGS sequence"/>
</dbReference>
<proteinExistence type="predicted"/>
<reference evidence="3 4" key="1">
    <citation type="submission" date="2024-10" db="EMBL/GenBank/DDBJ databases">
        <authorList>
            <person name="Yibar A."/>
            <person name="Saticioglu I.B."/>
            <person name="Duman M."/>
            <person name="Ajmi N."/>
            <person name="Gurler F."/>
            <person name="Ay H."/>
            <person name="Onuk E."/>
            <person name="Guler S."/>
            <person name="Romalde J.L."/>
        </authorList>
    </citation>
    <scope>NUCLEOTIDE SEQUENCE [LARGE SCALE GENOMIC DNA]</scope>
    <source>
        <strain evidence="3 4">14-MA-B</strain>
    </source>
</reference>
<evidence type="ECO:0000256" key="2">
    <source>
        <dbReference type="SAM" id="SignalP"/>
    </source>
</evidence>
<keyword evidence="4" id="KW-1185">Reference proteome</keyword>
<keyword evidence="2" id="KW-0732">Signal</keyword>
<name>A0ABW7IZA1_9VIBR</name>
<sequence length="62" mass="6271">MATKKAFYAALICGLLLSGCASTGSDSNSSSQSTSEKAQTTSDCAASGQKSYEMASGSIICY</sequence>
<evidence type="ECO:0000313" key="3">
    <source>
        <dbReference type="EMBL" id="MFH0266996.1"/>
    </source>
</evidence>
<dbReference type="EMBL" id="JBIHSN010000003">
    <property type="protein sequence ID" value="MFH0266996.1"/>
    <property type="molecule type" value="Genomic_DNA"/>
</dbReference>
<feature type="chain" id="PRO_5047267377" description="Lipoprotein" evidence="2">
    <location>
        <begin position="24"/>
        <end position="62"/>
    </location>
</feature>
<comment type="caution">
    <text evidence="3">The sequence shown here is derived from an EMBL/GenBank/DDBJ whole genome shotgun (WGS) entry which is preliminary data.</text>
</comment>
<dbReference type="RefSeq" id="WP_394608564.1">
    <property type="nucleotide sequence ID" value="NZ_JBIHSJ010000004.1"/>
</dbReference>
<evidence type="ECO:0008006" key="5">
    <source>
        <dbReference type="Google" id="ProtNLM"/>
    </source>
</evidence>
<feature type="signal peptide" evidence="2">
    <location>
        <begin position="1"/>
        <end position="23"/>
    </location>
</feature>
<protein>
    <recommendedName>
        <fullName evidence="5">Lipoprotein</fullName>
    </recommendedName>
</protein>
<accession>A0ABW7IZA1</accession>
<gene>
    <name evidence="3" type="ORF">ACGRQ9_16255</name>
</gene>
<organism evidence="3 4">
    <name type="scientific">Vibrio rumoiensis</name>
    <dbReference type="NCBI Taxonomy" id="76258"/>
    <lineage>
        <taxon>Bacteria</taxon>
        <taxon>Pseudomonadati</taxon>
        <taxon>Pseudomonadota</taxon>
        <taxon>Gammaproteobacteria</taxon>
        <taxon>Vibrionales</taxon>
        <taxon>Vibrionaceae</taxon>
        <taxon>Vibrio</taxon>
    </lineage>
</organism>
<dbReference type="PROSITE" id="PS51257">
    <property type="entry name" value="PROKAR_LIPOPROTEIN"/>
    <property type="match status" value="1"/>
</dbReference>
<evidence type="ECO:0000256" key="1">
    <source>
        <dbReference type="SAM" id="MobiDB-lite"/>
    </source>
</evidence>
<feature type="compositionally biased region" description="Low complexity" evidence="1">
    <location>
        <begin position="22"/>
        <end position="42"/>
    </location>
</feature>